<evidence type="ECO:0000313" key="2">
    <source>
        <dbReference type="EMBL" id="VBB14004.1"/>
    </source>
</evidence>
<gene>
    <name evidence="2" type="ORF">BSTAB16_4190</name>
</gene>
<dbReference type="Proteomes" id="UP000268684">
    <property type="component" value="Chromosome II"/>
</dbReference>
<feature type="region of interest" description="Disordered" evidence="1">
    <location>
        <begin position="1"/>
        <end position="30"/>
    </location>
</feature>
<evidence type="ECO:0000313" key="3">
    <source>
        <dbReference type="Proteomes" id="UP000268684"/>
    </source>
</evidence>
<accession>A0AAJ5NEW5</accession>
<feature type="compositionally biased region" description="Low complexity" evidence="1">
    <location>
        <begin position="12"/>
        <end position="23"/>
    </location>
</feature>
<organism evidence="2 3">
    <name type="scientific">Burkholderia stabilis</name>
    <dbReference type="NCBI Taxonomy" id="95485"/>
    <lineage>
        <taxon>Bacteria</taxon>
        <taxon>Pseudomonadati</taxon>
        <taxon>Pseudomonadota</taxon>
        <taxon>Betaproteobacteria</taxon>
        <taxon>Burkholderiales</taxon>
        <taxon>Burkholderiaceae</taxon>
        <taxon>Burkholderia</taxon>
        <taxon>Burkholderia cepacia complex</taxon>
    </lineage>
</organism>
<proteinExistence type="predicted"/>
<sequence length="80" mass="8631">MRAPRDARPRAARGAAAHRPSPADSARAHDIAQRRFASCVRGTLACRSRIGVAASKVVTVVATVDRRDIVPMRIRARTTA</sequence>
<protein>
    <submittedName>
        <fullName evidence="2">Uncharacterized protein</fullName>
    </submittedName>
</protein>
<evidence type="ECO:0000256" key="1">
    <source>
        <dbReference type="SAM" id="MobiDB-lite"/>
    </source>
</evidence>
<dbReference type="AlphaFoldDB" id="A0AAJ5NEW5"/>
<dbReference type="EMBL" id="LR025743">
    <property type="protein sequence ID" value="VBB14004.1"/>
    <property type="molecule type" value="Genomic_DNA"/>
</dbReference>
<name>A0AAJ5NEW5_9BURK</name>
<reference evidence="2 3" key="1">
    <citation type="submission" date="2017-11" db="EMBL/GenBank/DDBJ databases">
        <authorList>
            <person name="Seth-Smith MB H."/>
        </authorList>
    </citation>
    <scope>NUCLEOTIDE SEQUENCE [LARGE SCALE GENOMIC DNA]</scope>
    <source>
        <strain evidence="2">E</strain>
    </source>
</reference>
<keyword evidence="3" id="KW-1185">Reference proteome</keyword>